<evidence type="ECO:0000313" key="2">
    <source>
        <dbReference type="EMBL" id="QHT10043.1"/>
    </source>
</evidence>
<proteinExistence type="predicted"/>
<keyword evidence="1" id="KW-0472">Membrane</keyword>
<dbReference type="AlphaFoldDB" id="A0A6C0D0R1"/>
<evidence type="ECO:0000256" key="1">
    <source>
        <dbReference type="SAM" id="Phobius"/>
    </source>
</evidence>
<accession>A0A6C0D0R1</accession>
<protein>
    <submittedName>
        <fullName evidence="2">Uncharacterized protein</fullName>
    </submittedName>
</protein>
<keyword evidence="1" id="KW-0812">Transmembrane</keyword>
<organism evidence="2">
    <name type="scientific">viral metagenome</name>
    <dbReference type="NCBI Taxonomy" id="1070528"/>
    <lineage>
        <taxon>unclassified sequences</taxon>
        <taxon>metagenomes</taxon>
        <taxon>organismal metagenomes</taxon>
    </lineage>
</organism>
<keyword evidence="1" id="KW-1133">Transmembrane helix</keyword>
<reference evidence="2" key="1">
    <citation type="journal article" date="2020" name="Nature">
        <title>Giant virus diversity and host interactions through global metagenomics.</title>
        <authorList>
            <person name="Schulz F."/>
            <person name="Roux S."/>
            <person name="Paez-Espino D."/>
            <person name="Jungbluth S."/>
            <person name="Walsh D.A."/>
            <person name="Denef V.J."/>
            <person name="McMahon K.D."/>
            <person name="Konstantinidis K.T."/>
            <person name="Eloe-Fadrosh E.A."/>
            <person name="Kyrpides N.C."/>
            <person name="Woyke T."/>
        </authorList>
    </citation>
    <scope>NUCLEOTIDE SEQUENCE</scope>
    <source>
        <strain evidence="2">GVMAG-M-3300023174-104</strain>
    </source>
</reference>
<dbReference type="EMBL" id="MN739518">
    <property type="protein sequence ID" value="QHT10043.1"/>
    <property type="molecule type" value="Genomic_DNA"/>
</dbReference>
<name>A0A6C0D0R1_9ZZZZ</name>
<sequence length="69" mass="7921">MIVWAIIGSMYIITGITALTTYLLCSPPLGQNRKNENRNNKHGYLEYVPPSEACTVSPLYYYTFEEEEL</sequence>
<feature type="transmembrane region" description="Helical" evidence="1">
    <location>
        <begin position="6"/>
        <end position="25"/>
    </location>
</feature>